<dbReference type="eggNOG" id="COG3979">
    <property type="taxonomic scope" value="Bacteria"/>
</dbReference>
<evidence type="ECO:0000313" key="5">
    <source>
        <dbReference type="EMBL" id="EGF89311.1"/>
    </source>
</evidence>
<keyword evidence="6" id="KW-1185">Reference proteome</keyword>
<gene>
    <name evidence="5" type="ORF">ABI_46580</name>
</gene>
<keyword evidence="2" id="KW-0456">Lyase</keyword>
<dbReference type="InterPro" id="IPR008929">
    <property type="entry name" value="Chondroitin_lyas"/>
</dbReference>
<dbReference type="GO" id="GO:0016829">
    <property type="term" value="F:lyase activity"/>
    <property type="evidence" value="ECO:0007669"/>
    <property type="project" value="UniProtKB-KW"/>
</dbReference>
<reference evidence="6" key="1">
    <citation type="submission" date="2011-03" db="EMBL/GenBank/DDBJ databases">
        <title>Draft genome sequence of Brevundimonas diminuta.</title>
        <authorList>
            <person name="Brown P.J.B."/>
            <person name="Buechlein A."/>
            <person name="Hemmerich C."/>
            <person name="Brun Y.V."/>
        </authorList>
    </citation>
    <scope>NUCLEOTIDE SEQUENCE [LARGE SCALE GENOMIC DNA]</scope>
    <source>
        <strain evidence="6">C19</strain>
    </source>
</reference>
<dbReference type="EMBL" id="GL883081">
    <property type="protein sequence ID" value="EGF89311.1"/>
    <property type="molecule type" value="Genomic_DNA"/>
</dbReference>
<dbReference type="HOGENOM" id="CLU_038125_3_0_5"/>
<accession>F4QU11</accession>
<dbReference type="AlphaFoldDB" id="F4QU11"/>
<evidence type="ECO:0000256" key="2">
    <source>
        <dbReference type="ARBA" id="ARBA00023239"/>
    </source>
</evidence>
<dbReference type="Pfam" id="PF05426">
    <property type="entry name" value="Alginate_lyase"/>
    <property type="match status" value="1"/>
</dbReference>
<evidence type="ECO:0000313" key="6">
    <source>
        <dbReference type="Proteomes" id="UP000006512"/>
    </source>
</evidence>
<sequence length="384" mass="42331">MLAVIVSFLALGLPSTSVADTVFAFRHPGALNTDSSLDMARSRIAQHQAPWSNALIEVERKAQPAGPALTAVDARDQNQASTSKWEAEKAYANALAWRLTGDQIYARQAVAILNRWADFQGFVGGTDQDRLHAGWIGVLFGEAAEIMRSSPDWPSSDVAAFQAMFRRAFYPQLTVASRWNGNVDLTQIDALMTIAVSNDDSVAFERGLQRLQTRLPAYIYLESDSAIAPIDGDGGNIDAFWFHPTRWVDGLTQETCRDNGHHAQFGLASALHAAEIAWNQGVDVYATHEKRFTSAMELMARQLLTGDMQGTCSNGSATGVVFDTFEVGFNHYHNRRGHALPYTEKLIIERVRPHGVSELNIFQESLTHARPSAPAESLRSDQKE</sequence>
<evidence type="ECO:0000259" key="4">
    <source>
        <dbReference type="Pfam" id="PF05426"/>
    </source>
</evidence>
<feature type="domain" description="Alginate lyase" evidence="4">
    <location>
        <begin position="76"/>
        <end position="214"/>
    </location>
</feature>
<dbReference type="RefSeq" id="WP_006275432.1">
    <property type="nucleotide sequence ID" value="NZ_GL883081.1"/>
</dbReference>
<organism evidence="5 6">
    <name type="scientific">Asticcacaulis biprosthecium C19</name>
    <dbReference type="NCBI Taxonomy" id="715226"/>
    <lineage>
        <taxon>Bacteria</taxon>
        <taxon>Pseudomonadati</taxon>
        <taxon>Pseudomonadota</taxon>
        <taxon>Alphaproteobacteria</taxon>
        <taxon>Caulobacterales</taxon>
        <taxon>Caulobacteraceae</taxon>
        <taxon>Asticcacaulis</taxon>
    </lineage>
</organism>
<feature type="signal peptide" evidence="3">
    <location>
        <begin position="1"/>
        <end position="19"/>
    </location>
</feature>
<keyword evidence="1 3" id="KW-0732">Signal</keyword>
<protein>
    <submittedName>
        <fullName evidence="5">Secreted protein</fullName>
    </submittedName>
</protein>
<proteinExistence type="predicted"/>
<dbReference type="Proteomes" id="UP000006512">
    <property type="component" value="Unassembled WGS sequence"/>
</dbReference>
<feature type="chain" id="PRO_5003316884" evidence="3">
    <location>
        <begin position="20"/>
        <end position="384"/>
    </location>
</feature>
<dbReference type="STRING" id="715226.ABI_46580"/>
<name>F4QU11_9CAUL</name>
<dbReference type="Gene3D" id="1.50.10.100">
    <property type="entry name" value="Chondroitin AC/alginate lyase"/>
    <property type="match status" value="1"/>
</dbReference>
<dbReference type="InterPro" id="IPR008397">
    <property type="entry name" value="Alginate_lyase_dom"/>
</dbReference>
<dbReference type="OrthoDB" id="222550at2"/>
<evidence type="ECO:0000256" key="3">
    <source>
        <dbReference type="SAM" id="SignalP"/>
    </source>
</evidence>
<evidence type="ECO:0000256" key="1">
    <source>
        <dbReference type="ARBA" id="ARBA00022729"/>
    </source>
</evidence>
<dbReference type="SUPFAM" id="SSF48230">
    <property type="entry name" value="Chondroitin AC/alginate lyase"/>
    <property type="match status" value="1"/>
</dbReference>
<dbReference type="GO" id="GO:0042597">
    <property type="term" value="C:periplasmic space"/>
    <property type="evidence" value="ECO:0007669"/>
    <property type="project" value="InterPro"/>
</dbReference>